<protein>
    <submittedName>
        <fullName evidence="2">Uncharacterized protein</fullName>
    </submittedName>
</protein>
<dbReference type="InterPro" id="IPR029309">
    <property type="entry name" value="CaRF"/>
</dbReference>
<name>A0A9D4JKA9_DREPO</name>
<feature type="region of interest" description="Disordered" evidence="1">
    <location>
        <begin position="237"/>
        <end position="271"/>
    </location>
</feature>
<feature type="compositionally biased region" description="Polar residues" evidence="1">
    <location>
        <begin position="258"/>
        <end position="267"/>
    </location>
</feature>
<organism evidence="2 3">
    <name type="scientific">Dreissena polymorpha</name>
    <name type="common">Zebra mussel</name>
    <name type="synonym">Mytilus polymorpha</name>
    <dbReference type="NCBI Taxonomy" id="45954"/>
    <lineage>
        <taxon>Eukaryota</taxon>
        <taxon>Metazoa</taxon>
        <taxon>Spiralia</taxon>
        <taxon>Lophotrochozoa</taxon>
        <taxon>Mollusca</taxon>
        <taxon>Bivalvia</taxon>
        <taxon>Autobranchia</taxon>
        <taxon>Heteroconchia</taxon>
        <taxon>Euheterodonta</taxon>
        <taxon>Imparidentia</taxon>
        <taxon>Neoheterodontei</taxon>
        <taxon>Myida</taxon>
        <taxon>Dreissenoidea</taxon>
        <taxon>Dreissenidae</taxon>
        <taxon>Dreissena</taxon>
    </lineage>
</organism>
<comment type="caution">
    <text evidence="2">The sequence shown here is derived from an EMBL/GenBank/DDBJ whole genome shotgun (WGS) entry which is preliminary data.</text>
</comment>
<evidence type="ECO:0000313" key="3">
    <source>
        <dbReference type="Proteomes" id="UP000828390"/>
    </source>
</evidence>
<reference evidence="2" key="1">
    <citation type="journal article" date="2019" name="bioRxiv">
        <title>The Genome of the Zebra Mussel, Dreissena polymorpha: A Resource for Invasive Species Research.</title>
        <authorList>
            <person name="McCartney M.A."/>
            <person name="Auch B."/>
            <person name="Kono T."/>
            <person name="Mallez S."/>
            <person name="Zhang Y."/>
            <person name="Obille A."/>
            <person name="Becker A."/>
            <person name="Abrahante J.E."/>
            <person name="Garbe J."/>
            <person name="Badalamenti J.P."/>
            <person name="Herman A."/>
            <person name="Mangelson H."/>
            <person name="Liachko I."/>
            <person name="Sullivan S."/>
            <person name="Sone E.D."/>
            <person name="Koren S."/>
            <person name="Silverstein K.A.T."/>
            <person name="Beckman K.B."/>
            <person name="Gohl D.M."/>
        </authorList>
    </citation>
    <scope>NUCLEOTIDE SEQUENCE</scope>
    <source>
        <strain evidence="2">Duluth1</strain>
        <tissue evidence="2">Whole animal</tissue>
    </source>
</reference>
<sequence length="394" mass="44453">MIVELSTTDGIVFRIYENRGFMPIPFDGCPFVQLGTEVRECHYGPNRKERKKAQPNDPEHTYAGGMRKIIQNTKKHGCCCQIRMKTILRSQTIRGEVCVLVAYVGTHEHHIMGKEAGIGQRLDKEVLQKIKELAMKEGITNATEMKSHSVVCEEQVQYIDHDLQMTPIDFQVTSVVEQTLLSIRRLQCREAAVIVPSIKSGMSGIMADAMIIMDHTYIKGERVSGFQVIGSRSGPDHIYSSCAPKDSSTPPKRGSKRAVSTPTGQTPTHEHRRIELDEKTRHNKWSLDETSFLREYSQTLRKDGESENSFWNNCAIAMNNMFGGKNRTGKSCKMAAWRLNLSGTCNSTMCTSVNEDFVDFTPLSETKGNNVGTQTDLSNKQDWFFFEPRKNLQG</sequence>
<dbReference type="AlphaFoldDB" id="A0A9D4JKA9"/>
<reference evidence="2" key="2">
    <citation type="submission" date="2020-11" db="EMBL/GenBank/DDBJ databases">
        <authorList>
            <person name="McCartney M.A."/>
            <person name="Auch B."/>
            <person name="Kono T."/>
            <person name="Mallez S."/>
            <person name="Becker A."/>
            <person name="Gohl D.M."/>
            <person name="Silverstein K.A.T."/>
            <person name="Koren S."/>
            <person name="Bechman K.B."/>
            <person name="Herman A."/>
            <person name="Abrahante J.E."/>
            <person name="Garbe J."/>
        </authorList>
    </citation>
    <scope>NUCLEOTIDE SEQUENCE</scope>
    <source>
        <strain evidence="2">Duluth1</strain>
        <tissue evidence="2">Whole animal</tissue>
    </source>
</reference>
<feature type="non-terminal residue" evidence="2">
    <location>
        <position position="1"/>
    </location>
</feature>
<keyword evidence="3" id="KW-1185">Reference proteome</keyword>
<dbReference type="PANTHER" id="PTHR47456">
    <property type="entry name" value="PHD-TYPE DOMAIN-CONTAINING PROTEIN"/>
    <property type="match status" value="1"/>
</dbReference>
<evidence type="ECO:0000313" key="2">
    <source>
        <dbReference type="EMBL" id="KAH3815571.1"/>
    </source>
</evidence>
<dbReference type="PANTHER" id="PTHR47456:SF1">
    <property type="entry name" value="PHD-TYPE DOMAIN-CONTAINING PROTEIN"/>
    <property type="match status" value="1"/>
</dbReference>
<dbReference type="EMBL" id="JAIWYP010000006">
    <property type="protein sequence ID" value="KAH3815571.1"/>
    <property type="molecule type" value="Genomic_DNA"/>
</dbReference>
<proteinExistence type="predicted"/>
<gene>
    <name evidence="2" type="ORF">DPMN_144099</name>
</gene>
<dbReference type="Proteomes" id="UP000828390">
    <property type="component" value="Unassembled WGS sequence"/>
</dbReference>
<dbReference type="Pfam" id="PF15299">
    <property type="entry name" value="ALS2CR8"/>
    <property type="match status" value="1"/>
</dbReference>
<evidence type="ECO:0000256" key="1">
    <source>
        <dbReference type="SAM" id="MobiDB-lite"/>
    </source>
</evidence>
<accession>A0A9D4JKA9</accession>
<dbReference type="GO" id="GO:0003700">
    <property type="term" value="F:DNA-binding transcription factor activity"/>
    <property type="evidence" value="ECO:0007669"/>
    <property type="project" value="InterPro"/>
</dbReference>